<protein>
    <submittedName>
        <fullName evidence="1">Uncharacterized protein</fullName>
    </submittedName>
</protein>
<dbReference type="AlphaFoldDB" id="W4QC40"/>
<dbReference type="RefSeq" id="WP_035341232.1">
    <property type="nucleotide sequence ID" value="NZ_BAUU01000005.1"/>
</dbReference>
<evidence type="ECO:0000313" key="2">
    <source>
        <dbReference type="Proteomes" id="UP000018895"/>
    </source>
</evidence>
<dbReference type="STRING" id="1236971.JCM9152_873"/>
<organism evidence="1 2">
    <name type="scientific">Halalkalibacter hemicellulosilyticusJCM 9152</name>
    <dbReference type="NCBI Taxonomy" id="1236971"/>
    <lineage>
        <taxon>Bacteria</taxon>
        <taxon>Bacillati</taxon>
        <taxon>Bacillota</taxon>
        <taxon>Bacilli</taxon>
        <taxon>Bacillales</taxon>
        <taxon>Bacillaceae</taxon>
        <taxon>Halalkalibacter</taxon>
    </lineage>
</organism>
<proteinExistence type="predicted"/>
<reference evidence="1" key="1">
    <citation type="journal article" date="2014" name="Genome Announc.">
        <title>Draft Genome Sequences of Three Alkaliphilic Bacillus Strains, Bacillus wakoensis JCM 9140T, Bacillus akibai JCM 9157T, and Bacillus hemicellulosilyticus JCM 9152T.</title>
        <authorList>
            <person name="Yuki M."/>
            <person name="Oshima K."/>
            <person name="Suda W."/>
            <person name="Oshida Y."/>
            <person name="Kitamura K."/>
            <person name="Iida T."/>
            <person name="Hattori M."/>
            <person name="Ohkuma M."/>
        </authorList>
    </citation>
    <scope>NUCLEOTIDE SEQUENCE [LARGE SCALE GENOMIC DNA]</scope>
    <source>
        <strain evidence="1">JCM 9152</strain>
    </source>
</reference>
<comment type="caution">
    <text evidence="1">The sequence shown here is derived from an EMBL/GenBank/DDBJ whole genome shotgun (WGS) entry which is preliminary data.</text>
</comment>
<sequence length="108" mass="11832">MAHLPAHGASAGITVDPDVITSVYNQLADIIVELESEALPAIKELSRLRFYESGEAIEAMEVYPEANEKFQDLLDNYVRASTLVVDILVTMIETDEAIAEQIIAALEV</sequence>
<dbReference type="OrthoDB" id="2365984at2"/>
<dbReference type="EMBL" id="BAUU01000005">
    <property type="protein sequence ID" value="GAE29512.1"/>
    <property type="molecule type" value="Genomic_DNA"/>
</dbReference>
<name>W4QC40_9BACI</name>
<evidence type="ECO:0000313" key="1">
    <source>
        <dbReference type="EMBL" id="GAE29512.1"/>
    </source>
</evidence>
<dbReference type="Proteomes" id="UP000018895">
    <property type="component" value="Unassembled WGS sequence"/>
</dbReference>
<gene>
    <name evidence="1" type="ORF">JCM9152_873</name>
</gene>
<accession>W4QC40</accession>
<keyword evidence="2" id="KW-1185">Reference proteome</keyword>